<protein>
    <submittedName>
        <fullName evidence="1">Uncharacterized protein</fullName>
    </submittedName>
</protein>
<sequence>MAIPTGKLVVESNDPRINYNLLPGETLLTCPYNYYHAVLPIKFNKHVLKLQPTSLQGSGQRWTGTVVWNLSV</sequence>
<name>A0A1D2M4Z9_ORCCI</name>
<dbReference type="EMBL" id="LJIJ01004195">
    <property type="protein sequence ID" value="ODM88046.1"/>
    <property type="molecule type" value="Genomic_DNA"/>
</dbReference>
<comment type="caution">
    <text evidence="1">The sequence shown here is derived from an EMBL/GenBank/DDBJ whole genome shotgun (WGS) entry which is preliminary data.</text>
</comment>
<accession>A0A1D2M4Z9</accession>
<evidence type="ECO:0000313" key="2">
    <source>
        <dbReference type="Proteomes" id="UP000094527"/>
    </source>
</evidence>
<dbReference type="Proteomes" id="UP000094527">
    <property type="component" value="Unassembled WGS sequence"/>
</dbReference>
<gene>
    <name evidence="1" type="ORF">Ocin01_18636</name>
</gene>
<evidence type="ECO:0000313" key="1">
    <source>
        <dbReference type="EMBL" id="ODM88046.1"/>
    </source>
</evidence>
<proteinExistence type="predicted"/>
<dbReference type="AlphaFoldDB" id="A0A1D2M4Z9"/>
<reference evidence="1 2" key="1">
    <citation type="journal article" date="2016" name="Genome Biol. Evol.">
        <title>Gene Family Evolution Reflects Adaptation to Soil Environmental Stressors in the Genome of the Collembolan Orchesella cincta.</title>
        <authorList>
            <person name="Faddeeva-Vakhrusheva A."/>
            <person name="Derks M.F."/>
            <person name="Anvar S.Y."/>
            <person name="Agamennone V."/>
            <person name="Suring W."/>
            <person name="Smit S."/>
            <person name="van Straalen N.M."/>
            <person name="Roelofs D."/>
        </authorList>
    </citation>
    <scope>NUCLEOTIDE SEQUENCE [LARGE SCALE GENOMIC DNA]</scope>
    <source>
        <tissue evidence="1">Mixed pool</tissue>
    </source>
</reference>
<keyword evidence="2" id="KW-1185">Reference proteome</keyword>
<organism evidence="1 2">
    <name type="scientific">Orchesella cincta</name>
    <name type="common">Springtail</name>
    <name type="synonym">Podura cincta</name>
    <dbReference type="NCBI Taxonomy" id="48709"/>
    <lineage>
        <taxon>Eukaryota</taxon>
        <taxon>Metazoa</taxon>
        <taxon>Ecdysozoa</taxon>
        <taxon>Arthropoda</taxon>
        <taxon>Hexapoda</taxon>
        <taxon>Collembola</taxon>
        <taxon>Entomobryomorpha</taxon>
        <taxon>Entomobryoidea</taxon>
        <taxon>Orchesellidae</taxon>
        <taxon>Orchesellinae</taxon>
        <taxon>Orchesella</taxon>
    </lineage>
</organism>